<accession>A0A066RRD8</accession>
<keyword evidence="2" id="KW-0812">Transmembrane</keyword>
<dbReference type="EMBL" id="JMIB01000039">
    <property type="protein sequence ID" value="KDM89968.1"/>
    <property type="molecule type" value="Genomic_DNA"/>
</dbReference>
<proteinExistence type="predicted"/>
<name>A0A066RRD8_9GAMM</name>
<protein>
    <submittedName>
        <fullName evidence="3">Uncharacterized protein</fullName>
    </submittedName>
</protein>
<dbReference type="AlphaFoldDB" id="A0A066RRD8"/>
<feature type="coiled-coil region" evidence="1">
    <location>
        <begin position="385"/>
        <end position="412"/>
    </location>
</feature>
<dbReference type="RefSeq" id="WP_036756499.1">
    <property type="nucleotide sequence ID" value="NZ_JAGSGC010000004.1"/>
</dbReference>
<keyword evidence="2" id="KW-1133">Transmembrane helix</keyword>
<evidence type="ECO:0000313" key="4">
    <source>
        <dbReference type="Proteomes" id="UP000027192"/>
    </source>
</evidence>
<comment type="caution">
    <text evidence="3">The sequence shown here is derived from an EMBL/GenBank/DDBJ whole genome shotgun (WGS) entry which is preliminary data.</text>
</comment>
<evidence type="ECO:0000313" key="3">
    <source>
        <dbReference type="EMBL" id="KDM89968.1"/>
    </source>
</evidence>
<dbReference type="Proteomes" id="UP000027192">
    <property type="component" value="Unassembled WGS sequence"/>
</dbReference>
<keyword evidence="4" id="KW-1185">Reference proteome</keyword>
<evidence type="ECO:0000256" key="2">
    <source>
        <dbReference type="SAM" id="Phobius"/>
    </source>
</evidence>
<dbReference type="OrthoDB" id="10007824at2"/>
<keyword evidence="1" id="KW-0175">Coiled coil</keyword>
<evidence type="ECO:0000256" key="1">
    <source>
        <dbReference type="SAM" id="Coils"/>
    </source>
</evidence>
<gene>
    <name evidence="3" type="ORF">EA58_19685</name>
</gene>
<dbReference type="STRING" id="1654360.EA58_19685"/>
<keyword evidence="2" id="KW-0472">Membrane</keyword>
<feature type="transmembrane region" description="Helical" evidence="2">
    <location>
        <begin position="191"/>
        <end position="210"/>
    </location>
</feature>
<sequence>MKWELSGKDTVIIDDLKFHVGANWLPAIKEKSGFSRKLKVNNQLITSGTTMGCIIENKSNAQIGSCNQEFNGMPLLAANFFGEANTLYFAKVSNELYWVVSFDSDGCIDVADDSDSLKELYPLRDYIREVVDLSDSSAKFRVVNVGDRVYLDDPSLDPRVEHLPLSEEELKSFSSPKVRVKRQAGNLKTRIYLAGLVSVGGLGFLAYSLVTSLPQEVIDIRDGEHSASFTSKYNQLKKTFNNISNLEKQSQRMSEEKVVLLGKEEFNDYVLSRGLTNEEIIENILRIRDISPLHLKGWSRTLVAYKNNKFVITYVRDGNHPVSGTYKDLDEALVNYLKEKHDTIATTVSLSNRGEERVYDIMVERRQGREYADYLEAKRTSINNRAIAMAKMRQAQQELDSAKREIETVESSVNSLGIFERRDDQSIGYILEKIDEIQASKKDVLVKMNSAIDEYHSVETVVPPEHSDRLLGEMGIELNLYPIFQSTDLYAWSNPTETHHFPSGISDDRFKDRKIIQGSTIKLKIKDGIFGVWSVRNVIEKPYIFVDGVQVNESVAGASIEVDISINELNQDFIS</sequence>
<organism evidence="3 4">
    <name type="scientific">Photobacterium galatheae</name>
    <dbReference type="NCBI Taxonomy" id="1654360"/>
    <lineage>
        <taxon>Bacteria</taxon>
        <taxon>Pseudomonadati</taxon>
        <taxon>Pseudomonadota</taxon>
        <taxon>Gammaproteobacteria</taxon>
        <taxon>Vibrionales</taxon>
        <taxon>Vibrionaceae</taxon>
        <taxon>Photobacterium</taxon>
    </lineage>
</organism>
<reference evidence="3 4" key="1">
    <citation type="submission" date="2014-04" db="EMBL/GenBank/DDBJ databases">
        <title>Draft genome sequence of Photobacterium halotolerans S2753: a solonamide, ngercheumicin and holomycin producer.</title>
        <authorList>
            <person name="Machado H.R."/>
            <person name="Gram L."/>
        </authorList>
    </citation>
    <scope>NUCLEOTIDE SEQUENCE [LARGE SCALE GENOMIC DNA]</scope>
    <source>
        <strain evidence="3 4">S2753</strain>
    </source>
</reference>